<dbReference type="Gene3D" id="3.40.50.720">
    <property type="entry name" value="NAD(P)-binding Rossmann-like Domain"/>
    <property type="match status" value="1"/>
</dbReference>
<feature type="binding site" evidence="9">
    <location>
        <position position="224"/>
    </location>
    <ligand>
        <name>1-deoxy-D-xylulose 5-phosphate</name>
        <dbReference type="ChEBI" id="CHEBI:57792"/>
    </ligand>
</feature>
<dbReference type="EMBL" id="FPBT01000021">
    <property type="protein sequence ID" value="SFU62446.1"/>
    <property type="molecule type" value="Genomic_DNA"/>
</dbReference>
<dbReference type="Pfam" id="PF08436">
    <property type="entry name" value="DXP_redisom_C"/>
    <property type="match status" value="1"/>
</dbReference>
<dbReference type="GO" id="GO:0030145">
    <property type="term" value="F:manganese ion binding"/>
    <property type="evidence" value="ECO:0007669"/>
    <property type="project" value="TreeGrafter"/>
</dbReference>
<dbReference type="RefSeq" id="WP_242935115.1">
    <property type="nucleotide sequence ID" value="NZ_FOWF01000022.1"/>
</dbReference>
<feature type="binding site" evidence="9">
    <location>
        <position position="49"/>
    </location>
    <ligand>
        <name>NADPH</name>
        <dbReference type="ChEBI" id="CHEBI:57783"/>
    </ligand>
</feature>
<dbReference type="GO" id="GO:0016853">
    <property type="term" value="F:isomerase activity"/>
    <property type="evidence" value="ECO:0007669"/>
    <property type="project" value="UniProtKB-KW"/>
</dbReference>
<evidence type="ECO:0000256" key="2">
    <source>
        <dbReference type="ARBA" id="ARBA00006825"/>
    </source>
</evidence>
<dbReference type="UniPathway" id="UPA00056">
    <property type="reaction ID" value="UER00092"/>
</dbReference>
<feature type="binding site" evidence="9">
    <location>
        <position position="225"/>
    </location>
    <ligand>
        <name>1-deoxy-D-xylulose 5-phosphate</name>
        <dbReference type="ChEBI" id="CHEBI:57792"/>
    </ligand>
</feature>
<dbReference type="Gene3D" id="1.10.1740.10">
    <property type="match status" value="1"/>
</dbReference>
<keyword evidence="7 9" id="KW-0414">Isoprene biosynthesis</keyword>
<comment type="cofactor">
    <cofactor evidence="9">
        <name>Mg(2+)</name>
        <dbReference type="ChEBI" id="CHEBI:18420"/>
    </cofactor>
    <cofactor evidence="9">
        <name>Mn(2+)</name>
        <dbReference type="ChEBI" id="CHEBI:29035"/>
    </cofactor>
</comment>
<feature type="binding site" evidence="9">
    <location>
        <position position="183"/>
    </location>
    <ligand>
        <name>1-deoxy-D-xylulose 5-phosphate</name>
        <dbReference type="ChEBI" id="CHEBI:57792"/>
    </ligand>
</feature>
<dbReference type="SUPFAM" id="SSF55347">
    <property type="entry name" value="Glyceraldehyde-3-phosphate dehydrogenase-like, C-terminal domain"/>
    <property type="match status" value="1"/>
</dbReference>
<dbReference type="InterPro" id="IPR026877">
    <property type="entry name" value="DXPR_C"/>
</dbReference>
<evidence type="ECO:0000256" key="8">
    <source>
        <dbReference type="ARBA" id="ARBA00048543"/>
    </source>
</evidence>
<dbReference type="HAMAP" id="MF_00183">
    <property type="entry name" value="DXP_reductoisom"/>
    <property type="match status" value="1"/>
</dbReference>
<feature type="binding site" evidence="9">
    <location>
        <position position="157"/>
    </location>
    <ligand>
        <name>Mn(2+)</name>
        <dbReference type="ChEBI" id="CHEBI:29035"/>
    </ligand>
</feature>
<feature type="binding site" evidence="9">
    <location>
        <position position="131"/>
    </location>
    <ligand>
        <name>NADPH</name>
        <dbReference type="ChEBI" id="CHEBI:57783"/>
    </ligand>
</feature>
<feature type="binding site" evidence="9">
    <location>
        <position position="132"/>
    </location>
    <ligand>
        <name>1-deoxy-D-xylulose 5-phosphate</name>
        <dbReference type="ChEBI" id="CHEBI:57792"/>
    </ligand>
</feature>
<feature type="binding site" evidence="9">
    <location>
        <position position="22"/>
    </location>
    <ligand>
        <name>NADPH</name>
        <dbReference type="ChEBI" id="CHEBI:57783"/>
    </ligand>
</feature>
<feature type="domain" description="1-deoxy-D-xylulose 5-phosphate reductoisomerase C-terminal" evidence="11">
    <location>
        <begin position="153"/>
        <end position="236"/>
    </location>
</feature>
<evidence type="ECO:0000259" key="10">
    <source>
        <dbReference type="Pfam" id="PF02670"/>
    </source>
</evidence>
<feature type="binding site" evidence="9">
    <location>
        <position position="212"/>
    </location>
    <ligand>
        <name>NADPH</name>
        <dbReference type="ChEBI" id="CHEBI:57783"/>
    </ligand>
</feature>
<gene>
    <name evidence="9" type="primary">dxr</name>
    <name evidence="13" type="ORF">SAMN05216508_1218</name>
</gene>
<dbReference type="SUPFAM" id="SSF69055">
    <property type="entry name" value="1-deoxy-D-xylulose-5-phosphate reductoisomerase, C-terminal domain"/>
    <property type="match status" value="1"/>
</dbReference>
<dbReference type="Pfam" id="PF02670">
    <property type="entry name" value="DXP_reductoisom"/>
    <property type="match status" value="1"/>
</dbReference>
<dbReference type="NCBIfam" id="TIGR00243">
    <property type="entry name" value="Dxr"/>
    <property type="match status" value="1"/>
</dbReference>
<dbReference type="PIRSF" id="PIRSF006205">
    <property type="entry name" value="Dxp_reductismrs"/>
    <property type="match status" value="1"/>
</dbReference>
<proteinExistence type="inferred from homology"/>
<dbReference type="SUPFAM" id="SSF51735">
    <property type="entry name" value="NAD(P)-binding Rossmann-fold domains"/>
    <property type="match status" value="1"/>
</dbReference>
<dbReference type="NCBIfam" id="NF009114">
    <property type="entry name" value="PRK12464.1"/>
    <property type="match status" value="1"/>
</dbReference>
<dbReference type="AlphaFoldDB" id="A0A1I7HPU1"/>
<keyword evidence="9" id="KW-0460">Magnesium</keyword>
<dbReference type="GO" id="GO:0051484">
    <property type="term" value="P:isopentenyl diphosphate biosynthetic process, methylerythritol 4-phosphate pathway involved in terpenoid biosynthetic process"/>
    <property type="evidence" value="ECO:0007669"/>
    <property type="project" value="TreeGrafter"/>
</dbReference>
<keyword evidence="3 9" id="KW-0479">Metal-binding</keyword>
<keyword evidence="4 9" id="KW-0521">NADP</keyword>
<feature type="binding site" evidence="9">
    <location>
        <position position="23"/>
    </location>
    <ligand>
        <name>NADPH</name>
        <dbReference type="ChEBI" id="CHEBI:57783"/>
    </ligand>
</feature>
<feature type="binding site" evidence="9">
    <location>
        <position position="25"/>
    </location>
    <ligand>
        <name>NADPH</name>
        <dbReference type="ChEBI" id="CHEBI:57783"/>
    </ligand>
</feature>
<dbReference type="PANTHER" id="PTHR30525">
    <property type="entry name" value="1-DEOXY-D-XYLULOSE 5-PHOSPHATE REDUCTOISOMERASE"/>
    <property type="match status" value="1"/>
</dbReference>
<feature type="binding site" evidence="9">
    <location>
        <position position="24"/>
    </location>
    <ligand>
        <name>NADPH</name>
        <dbReference type="ChEBI" id="CHEBI:57783"/>
    </ligand>
</feature>
<comment type="catalytic activity">
    <reaction evidence="8">
        <text>2-C-methyl-D-erythritol 4-phosphate + NADP(+) = 1-deoxy-D-xylulose 5-phosphate + NADPH + H(+)</text>
        <dbReference type="Rhea" id="RHEA:13717"/>
        <dbReference type="ChEBI" id="CHEBI:15378"/>
        <dbReference type="ChEBI" id="CHEBI:57783"/>
        <dbReference type="ChEBI" id="CHEBI:57792"/>
        <dbReference type="ChEBI" id="CHEBI:58262"/>
        <dbReference type="ChEBI" id="CHEBI:58349"/>
        <dbReference type="EC" id="1.1.1.267"/>
    </reaction>
    <physiologicalReaction direction="right-to-left" evidence="8">
        <dbReference type="Rhea" id="RHEA:13719"/>
    </physiologicalReaction>
</comment>
<sequence length="396" mass="44267">MDMGNREKYRGEKKRITVLGSTGSIGTQTLDVIRREPERFEVAALTCGRNVTLLAEQIREFHPSLVCCARKEDADRLAGEFPGIRVVWGEEGLIEAAEADCDLLENSLMGMRGLVPTWHSILAGHDLALANKETLVTGGHIIMDGVNEHGVRLLPVDSEHSAIFQCLQGNEGKPVRRILLTASGGPFRGWTREKLEKVTPEMALRHPNWSMGRKITIDSATMMNKGLEMIEAKWLFGVDIRDIQVLVHPQSILHSAVEFRDTSVIGQMGVPDMRIPISVALGYPDRLEACTEGLDFFGKHSTMTFEQPDRDVFKCLRLAEEASLRGGSYPVVMNAANEVLVQAFLDHRISFTDIMDDNEEVLVHHVSTGEPDLEDIVRIDRETREMVARTYLPKEV</sequence>
<dbReference type="PANTHER" id="PTHR30525:SF0">
    <property type="entry name" value="1-DEOXY-D-XYLULOSE 5-PHOSPHATE REDUCTOISOMERASE, CHLOROPLASTIC"/>
    <property type="match status" value="1"/>
</dbReference>
<evidence type="ECO:0000256" key="5">
    <source>
        <dbReference type="ARBA" id="ARBA00023002"/>
    </source>
</evidence>
<feature type="binding site" evidence="9">
    <location>
        <position position="219"/>
    </location>
    <ligand>
        <name>1-deoxy-D-xylulose 5-phosphate</name>
        <dbReference type="ChEBI" id="CHEBI:57792"/>
    </ligand>
</feature>
<dbReference type="InterPro" id="IPR013644">
    <property type="entry name" value="DXP_reductoisomerase_C"/>
</dbReference>
<evidence type="ECO:0000256" key="6">
    <source>
        <dbReference type="ARBA" id="ARBA00023211"/>
    </source>
</evidence>
<feature type="binding site" evidence="9">
    <location>
        <position position="50"/>
    </location>
    <ligand>
        <name>NADPH</name>
        <dbReference type="ChEBI" id="CHEBI:57783"/>
    </ligand>
</feature>
<feature type="binding site" evidence="9">
    <location>
        <position position="133"/>
    </location>
    <ligand>
        <name>NADPH</name>
        <dbReference type="ChEBI" id="CHEBI:57783"/>
    </ligand>
</feature>
<dbReference type="Pfam" id="PF13288">
    <property type="entry name" value="DXPR_C"/>
    <property type="match status" value="1"/>
</dbReference>
<feature type="binding site" evidence="9">
    <location>
        <position position="228"/>
    </location>
    <ligand>
        <name>1-deoxy-D-xylulose 5-phosphate</name>
        <dbReference type="ChEBI" id="CHEBI:57792"/>
    </ligand>
</feature>
<evidence type="ECO:0000256" key="3">
    <source>
        <dbReference type="ARBA" id="ARBA00022723"/>
    </source>
</evidence>
<feature type="binding site" evidence="9">
    <location>
        <position position="48"/>
    </location>
    <ligand>
        <name>NADPH</name>
        <dbReference type="ChEBI" id="CHEBI:57783"/>
    </ligand>
</feature>
<evidence type="ECO:0000256" key="1">
    <source>
        <dbReference type="ARBA" id="ARBA00005094"/>
    </source>
</evidence>
<keyword evidence="14" id="KW-1185">Reference proteome</keyword>
<dbReference type="InterPro" id="IPR036169">
    <property type="entry name" value="DXPR_C_sf"/>
</dbReference>
<feature type="binding site" evidence="9">
    <location>
        <position position="159"/>
    </location>
    <ligand>
        <name>Mn(2+)</name>
        <dbReference type="ChEBI" id="CHEBI:29035"/>
    </ligand>
</feature>
<dbReference type="EC" id="1.1.1.267" evidence="9"/>
<feature type="binding site" evidence="9">
    <location>
        <position position="158"/>
    </location>
    <ligand>
        <name>1-deoxy-D-xylulose 5-phosphate</name>
        <dbReference type="ChEBI" id="CHEBI:57792"/>
    </ligand>
</feature>
<comment type="pathway">
    <text evidence="1 9">Isoprenoid biosynthesis; isopentenyl diphosphate biosynthesis via DXP pathway; isopentenyl diphosphate from 1-deoxy-D-xylulose 5-phosphate: step 1/6.</text>
</comment>
<dbReference type="InterPro" id="IPR036291">
    <property type="entry name" value="NAD(P)-bd_dom_sf"/>
</dbReference>
<protein>
    <recommendedName>
        <fullName evidence="9">1-deoxy-D-xylulose 5-phosphate reductoisomerase</fullName>
        <shortName evidence="9">DXP reductoisomerase</shortName>
        <ecNumber evidence="9">1.1.1.267</ecNumber>
    </recommendedName>
    <alternativeName>
        <fullName evidence="9">1-deoxyxylulose-5-phosphate reductoisomerase</fullName>
    </alternativeName>
    <alternativeName>
        <fullName evidence="9">2-C-methyl-D-erythritol 4-phosphate synthase</fullName>
    </alternativeName>
</protein>
<dbReference type="InterPro" id="IPR013512">
    <property type="entry name" value="DXP_reductoisomerase_N"/>
</dbReference>
<feature type="domain" description="DXP reductoisomerase C-terminal" evidence="12">
    <location>
        <begin position="268"/>
        <end position="385"/>
    </location>
</feature>
<dbReference type="GO" id="GO:0070402">
    <property type="term" value="F:NADPH binding"/>
    <property type="evidence" value="ECO:0007669"/>
    <property type="project" value="InterPro"/>
</dbReference>
<dbReference type="InterPro" id="IPR003821">
    <property type="entry name" value="DXP_reductoisomerase"/>
</dbReference>
<evidence type="ECO:0000256" key="7">
    <source>
        <dbReference type="ARBA" id="ARBA00023229"/>
    </source>
</evidence>
<evidence type="ECO:0000259" key="11">
    <source>
        <dbReference type="Pfam" id="PF08436"/>
    </source>
</evidence>
<keyword evidence="5 9" id="KW-0560">Oxidoreductase</keyword>
<keyword evidence="13" id="KW-0413">Isomerase</keyword>
<dbReference type="GO" id="GO:0030604">
    <property type="term" value="F:1-deoxy-D-xylulose-5-phosphate reductoisomerase activity"/>
    <property type="evidence" value="ECO:0007669"/>
    <property type="project" value="UniProtKB-UniRule"/>
</dbReference>
<feature type="binding site" evidence="9">
    <location>
        <position position="228"/>
    </location>
    <ligand>
        <name>Mn(2+)</name>
        <dbReference type="ChEBI" id="CHEBI:29035"/>
    </ligand>
</feature>
<evidence type="ECO:0000313" key="13">
    <source>
        <dbReference type="EMBL" id="SFU62446.1"/>
    </source>
</evidence>
<dbReference type="Proteomes" id="UP000198817">
    <property type="component" value="Unassembled WGS sequence"/>
</dbReference>
<keyword evidence="6 9" id="KW-0464">Manganese</keyword>
<reference evidence="13 14" key="1">
    <citation type="submission" date="2016-10" db="EMBL/GenBank/DDBJ databases">
        <authorList>
            <person name="de Groot N.N."/>
        </authorList>
    </citation>
    <scope>NUCLEOTIDE SEQUENCE [LARGE SCALE GENOMIC DNA]</scope>
    <source>
        <strain evidence="13 14">KHGC13</strain>
    </source>
</reference>
<evidence type="ECO:0000313" key="14">
    <source>
        <dbReference type="Proteomes" id="UP000198817"/>
    </source>
</evidence>
<name>A0A1I7HPU1_9FIRM</name>
<comment type="similarity">
    <text evidence="2 9">Belongs to the DXR family.</text>
</comment>
<feature type="domain" description="1-deoxy-D-xylulose 5-phosphate reductoisomerase N-terminal" evidence="10">
    <location>
        <begin position="16"/>
        <end position="139"/>
    </location>
</feature>
<organism evidence="13 14">
    <name type="scientific">Eubacterium pyruvativorans</name>
    <dbReference type="NCBI Taxonomy" id="155865"/>
    <lineage>
        <taxon>Bacteria</taxon>
        <taxon>Bacillati</taxon>
        <taxon>Bacillota</taxon>
        <taxon>Clostridia</taxon>
        <taxon>Eubacteriales</taxon>
        <taxon>Eubacteriaceae</taxon>
        <taxon>Eubacterium</taxon>
    </lineage>
</organism>
<evidence type="ECO:0000256" key="9">
    <source>
        <dbReference type="HAMAP-Rule" id="MF_00183"/>
    </source>
</evidence>
<dbReference type="FunFam" id="3.40.50.720:FF:000045">
    <property type="entry name" value="1-deoxy-D-xylulose 5-phosphate reductoisomerase"/>
    <property type="match status" value="1"/>
</dbReference>
<evidence type="ECO:0000256" key="4">
    <source>
        <dbReference type="ARBA" id="ARBA00022857"/>
    </source>
</evidence>
<dbReference type="STRING" id="155865.SAMN05216515_1228"/>
<evidence type="ECO:0000259" key="12">
    <source>
        <dbReference type="Pfam" id="PF13288"/>
    </source>
</evidence>
<accession>A0A1I7HPU1</accession>
<feature type="binding site" evidence="9">
    <location>
        <position position="206"/>
    </location>
    <ligand>
        <name>1-deoxy-D-xylulose 5-phosphate</name>
        <dbReference type="ChEBI" id="CHEBI:57792"/>
    </ligand>
</feature>
<feature type="binding site" evidence="9">
    <location>
        <position position="159"/>
    </location>
    <ligand>
        <name>1-deoxy-D-xylulose 5-phosphate</name>
        <dbReference type="ChEBI" id="CHEBI:57792"/>
    </ligand>
</feature>
<comment type="function">
    <text evidence="9">Catalyzes the NADPH-dependent rearrangement and reduction of 1-deoxy-D-xylulose-5-phosphate (DXP) to 2-C-methyl-D-erythritol 4-phosphate (MEP).</text>
</comment>